<dbReference type="Pfam" id="PF08448">
    <property type="entry name" value="PAS_4"/>
    <property type="match status" value="1"/>
</dbReference>
<feature type="modified residue" description="Phosphohistidine" evidence="16">
    <location>
        <position position="1351"/>
    </location>
</feature>
<evidence type="ECO:0000313" key="25">
    <source>
        <dbReference type="EMBL" id="KIX11942.1"/>
    </source>
</evidence>
<dbReference type="SUPFAM" id="SSF55785">
    <property type="entry name" value="PYP-like sensor domain (PAS domain)"/>
    <property type="match status" value="1"/>
</dbReference>
<dbReference type="PANTHER" id="PTHR45339">
    <property type="entry name" value="HYBRID SIGNAL TRANSDUCTION HISTIDINE KINASE J"/>
    <property type="match status" value="1"/>
</dbReference>
<keyword evidence="9" id="KW-0418">Kinase</keyword>
<keyword evidence="8" id="KW-0547">Nucleotide-binding</keyword>
<dbReference type="SMART" id="SM00448">
    <property type="entry name" value="REC"/>
    <property type="match status" value="2"/>
</dbReference>
<keyword evidence="13 20" id="KW-0472">Membrane</keyword>
<dbReference type="CDD" id="cd16922">
    <property type="entry name" value="HATPase_EvgS-ArcB-TorS-like"/>
    <property type="match status" value="1"/>
</dbReference>
<dbReference type="PANTHER" id="PTHR45339:SF1">
    <property type="entry name" value="HYBRID SIGNAL TRANSDUCTION HISTIDINE KINASE J"/>
    <property type="match status" value="1"/>
</dbReference>
<dbReference type="Gene3D" id="3.40.190.10">
    <property type="entry name" value="Periplasmic binding protein-like II"/>
    <property type="match status" value="2"/>
</dbReference>
<feature type="domain" description="PAC" evidence="23">
    <location>
        <begin position="131"/>
        <end position="183"/>
    </location>
</feature>
<evidence type="ECO:0000256" key="10">
    <source>
        <dbReference type="ARBA" id="ARBA00022840"/>
    </source>
</evidence>
<feature type="modified residue" description="4-aspartylphosphate" evidence="17">
    <location>
        <position position="1206"/>
    </location>
</feature>
<dbReference type="Pfam" id="PF13379">
    <property type="entry name" value="NMT1_2"/>
    <property type="match status" value="1"/>
</dbReference>
<keyword evidence="4" id="KW-1003">Cell membrane</keyword>
<dbReference type="InterPro" id="IPR005467">
    <property type="entry name" value="His_kinase_dom"/>
</dbReference>
<keyword evidence="6" id="KW-0808">Transferase</keyword>
<sequence length="1406" mass="155946">MPSIENQLTEFTGLIYLFSLIFLFGSGVFWAENRKRDKSFLNSRKKKNEKKKIIKFRQLQEQFTLLDTLPIQIWCMTDPETCGFVNQTRAAFLGKAKEELENQHIQDCLISDSFAVCIQGNQKAFSGRETGYSEEWVVDHKGQARLLEVSKTPHIDADGKVDFVVCAGLDITDSRRVEDELRLAKEHAEKTTQKLTDSIAEVERFNRVMTGREKRVMKLKRRVNELLGELGRSPEFAEEEQAKEKQKEKTPKLGQRADQPFESAFNLGAVTQKGLQTKSLELAFAPLISVAPLVWAQMNGLFEKYGAFIKLHKVTEPRAIKNLMSYNYLDGGVIPASTALGLGLERRKTKVSLSVMLNLNSFALVLARRHKDLKNAKQMKGLSFAVSHKYSVAHLLLCSFLAKNKLDPLVDVSILEVSPRHMPLYLKEGWVDGIFAPEPYAQAATGEFGFIFLLSSEIWPNHPADGLGFRKDFISKRPGTHEAVVKAVLEALYQLRKAAPDDLEKLALELSRPEYLTDINSGLLTNLLKGVFDNGLGERLDANGHVKFSPVLSDQQARWILAQAKHLGQAGSEADHQKVIKDVLNARLNNLAASIGFSPAGGSAQLPEEPFIETTDQLESQESLEAGALLKSKWVDARSLEERLSELAGKLAFLGSGFGLPEIRACPGDVMGDLEMVAEDLVQLFKSADLSVWKRNQGLERMVAEKVANLEENRLIALNIAEDAALAHQQAEESNLQLEEAIARANQMALEAELANAAKSEFLANMSHEIRTPMNGVVSMASLLLTTELTEEQRDYANTITRSADALLVIINDILDFSKIEAGKIEMEEIDFDLRTALDDINDSVGIRVQEKGLEYAGYIDPSIPSLLKGDPGRLRQVLVNLLGNAIKFTQKGEIVLEVNVKEEDSESATLFFEVRDTGIGIEESHQELLFEAFTQADASTTRQYGGTGLGLAISKKLVEMMHGSIGVKSKPGEGSNFWFTARLKKQAEKTDSWAGPDDRDLLGVKVLVVDDNKVNRMVLNSYLSAWGMECSEANQGRTALKMLREAHNQGAPFTLALLDMNMPGMDGEELGRQIKSDPLLKDIRLAMVTSLARRGDAALLKEIGFEAYLTKPVKRSQLHECLATLMGRAPREGAQPGEIDLVTRHTLAENKKRGLRILVVEDNKTNQKVALALLNRLGYGADICANGQEALDALAEKEYDLVFMDVQMPVMDGFTATRAIRDPQSKVLDHTVPVVAMTAHAMKGDRKRCLEAGMNGYVPKPVRPEDIMKAITDILNKNYSDINQPPVSQEPEVDLGGDEKMVNAEHLQEKFGDSLGMLIEIFQEESEIHLKEIEKAVQKQDAALLAESAHALKGIVGNFEMDETFQAALNLEQMGRKEQLEGSVELFDGLKDLVADLQKDLAELT</sequence>
<comment type="subcellular location">
    <subcellularLocation>
        <location evidence="2">Cell membrane</location>
        <topology evidence="2">Multi-pass membrane protein</topology>
    </subcellularLocation>
</comment>
<evidence type="ECO:0000256" key="12">
    <source>
        <dbReference type="ARBA" id="ARBA00023012"/>
    </source>
</evidence>
<comment type="catalytic activity">
    <reaction evidence="1">
        <text>ATP + protein L-histidine = ADP + protein N-phospho-L-histidine.</text>
        <dbReference type="EC" id="2.7.13.3"/>
    </reaction>
</comment>
<evidence type="ECO:0000259" key="23">
    <source>
        <dbReference type="PROSITE" id="PS50113"/>
    </source>
</evidence>
<dbReference type="InterPro" id="IPR035965">
    <property type="entry name" value="PAS-like_dom_sf"/>
</dbReference>
<dbReference type="SMART" id="SM00387">
    <property type="entry name" value="HATPase_c"/>
    <property type="match status" value="1"/>
</dbReference>
<dbReference type="NCBIfam" id="TIGR00229">
    <property type="entry name" value="sensory_box"/>
    <property type="match status" value="1"/>
</dbReference>
<dbReference type="InterPro" id="IPR004358">
    <property type="entry name" value="Sig_transdc_His_kin-like_C"/>
</dbReference>
<comment type="subunit">
    <text evidence="14">At low DSF concentrations, interacts with RpfF.</text>
</comment>
<dbReference type="InterPro" id="IPR036890">
    <property type="entry name" value="HATPase_C_sf"/>
</dbReference>
<dbReference type="Gene3D" id="3.30.450.20">
    <property type="entry name" value="PAS domain"/>
    <property type="match status" value="1"/>
</dbReference>
<dbReference type="InterPro" id="IPR000700">
    <property type="entry name" value="PAS-assoc_C"/>
</dbReference>
<dbReference type="GO" id="GO:0000155">
    <property type="term" value="F:phosphorelay sensor kinase activity"/>
    <property type="evidence" value="ECO:0007669"/>
    <property type="project" value="InterPro"/>
</dbReference>
<dbReference type="Gene3D" id="3.30.565.10">
    <property type="entry name" value="Histidine kinase-like ATPase, C-terminal domain"/>
    <property type="match status" value="1"/>
</dbReference>
<feature type="domain" description="Response regulatory" evidence="22">
    <location>
        <begin position="1006"/>
        <end position="1127"/>
    </location>
</feature>
<evidence type="ECO:0000256" key="15">
    <source>
        <dbReference type="ARBA" id="ARBA00068150"/>
    </source>
</evidence>
<evidence type="ECO:0000256" key="16">
    <source>
        <dbReference type="PROSITE-ProRule" id="PRU00110"/>
    </source>
</evidence>
<dbReference type="Pfam" id="PF00072">
    <property type="entry name" value="Response_reg"/>
    <property type="match status" value="2"/>
</dbReference>
<dbReference type="FunFam" id="3.30.565.10:FF:000010">
    <property type="entry name" value="Sensor histidine kinase RcsC"/>
    <property type="match status" value="1"/>
</dbReference>
<dbReference type="InterPro" id="IPR036641">
    <property type="entry name" value="HPT_dom_sf"/>
</dbReference>
<feature type="domain" description="HPt" evidence="24">
    <location>
        <begin position="1312"/>
        <end position="1406"/>
    </location>
</feature>
<proteinExistence type="predicted"/>
<evidence type="ECO:0000256" key="20">
    <source>
        <dbReference type="SAM" id="Phobius"/>
    </source>
</evidence>
<dbReference type="PROSITE" id="PS50109">
    <property type="entry name" value="HIS_KIN"/>
    <property type="match status" value="1"/>
</dbReference>
<dbReference type="STRING" id="1429043.X474_21670"/>
<feature type="coiled-coil region" evidence="18">
    <location>
        <begin position="721"/>
        <end position="758"/>
    </location>
</feature>
<dbReference type="CDD" id="cd17546">
    <property type="entry name" value="REC_hyHK_CKI1_RcsC-like"/>
    <property type="match status" value="1"/>
</dbReference>
<protein>
    <recommendedName>
        <fullName evidence="15">Sensory/regulatory protein RpfC</fullName>
        <ecNumber evidence="3">2.7.13.3</ecNumber>
    </recommendedName>
</protein>
<dbReference type="GO" id="GO:0005886">
    <property type="term" value="C:plasma membrane"/>
    <property type="evidence" value="ECO:0007669"/>
    <property type="project" value="UniProtKB-SubCell"/>
</dbReference>
<dbReference type="Pfam" id="PF01627">
    <property type="entry name" value="Hpt"/>
    <property type="match status" value="1"/>
</dbReference>
<dbReference type="SUPFAM" id="SSF47226">
    <property type="entry name" value="Histidine-containing phosphotransfer domain, HPT domain"/>
    <property type="match status" value="1"/>
</dbReference>
<dbReference type="PROSITE" id="PS50113">
    <property type="entry name" value="PAC"/>
    <property type="match status" value="1"/>
</dbReference>
<dbReference type="EMBL" id="AZAC01000037">
    <property type="protein sequence ID" value="KIX11942.1"/>
    <property type="molecule type" value="Genomic_DNA"/>
</dbReference>
<evidence type="ECO:0000256" key="4">
    <source>
        <dbReference type="ARBA" id="ARBA00022475"/>
    </source>
</evidence>
<dbReference type="GO" id="GO:0005524">
    <property type="term" value="F:ATP binding"/>
    <property type="evidence" value="ECO:0007669"/>
    <property type="project" value="UniProtKB-KW"/>
</dbReference>
<evidence type="ECO:0000259" key="21">
    <source>
        <dbReference type="PROSITE" id="PS50109"/>
    </source>
</evidence>
<dbReference type="EC" id="2.7.13.3" evidence="3"/>
<name>A0A0D2GAQ5_9BACT</name>
<dbReference type="SUPFAM" id="SSF55874">
    <property type="entry name" value="ATPase domain of HSP90 chaperone/DNA topoisomerase II/histidine kinase"/>
    <property type="match status" value="1"/>
</dbReference>
<dbReference type="InterPro" id="IPR003661">
    <property type="entry name" value="HisK_dim/P_dom"/>
</dbReference>
<dbReference type="SMART" id="SM00388">
    <property type="entry name" value="HisKA"/>
    <property type="match status" value="1"/>
</dbReference>
<dbReference type="FunFam" id="1.10.287.130:FF:000002">
    <property type="entry name" value="Two-component osmosensing histidine kinase"/>
    <property type="match status" value="1"/>
</dbReference>
<dbReference type="InterPro" id="IPR003594">
    <property type="entry name" value="HATPase_dom"/>
</dbReference>
<dbReference type="InterPro" id="IPR001789">
    <property type="entry name" value="Sig_transdc_resp-reg_receiver"/>
</dbReference>
<keyword evidence="10" id="KW-0067">ATP-binding</keyword>
<evidence type="ECO:0000259" key="22">
    <source>
        <dbReference type="PROSITE" id="PS50110"/>
    </source>
</evidence>
<dbReference type="InterPro" id="IPR000014">
    <property type="entry name" value="PAS"/>
</dbReference>
<evidence type="ECO:0000256" key="8">
    <source>
        <dbReference type="ARBA" id="ARBA00022741"/>
    </source>
</evidence>
<feature type="domain" description="Response regulatory" evidence="22">
    <location>
        <begin position="1157"/>
        <end position="1276"/>
    </location>
</feature>
<gene>
    <name evidence="25" type="ORF">X474_21670</name>
</gene>
<dbReference type="PRINTS" id="PR00344">
    <property type="entry name" value="BCTRLSENSOR"/>
</dbReference>
<dbReference type="SUPFAM" id="SSF52172">
    <property type="entry name" value="CheY-like"/>
    <property type="match status" value="2"/>
</dbReference>
<feature type="domain" description="Histidine kinase" evidence="21">
    <location>
        <begin position="765"/>
        <end position="986"/>
    </location>
</feature>
<dbReference type="Gene3D" id="1.10.287.130">
    <property type="match status" value="1"/>
</dbReference>
<evidence type="ECO:0000256" key="9">
    <source>
        <dbReference type="ARBA" id="ARBA00022777"/>
    </source>
</evidence>
<evidence type="ECO:0000256" key="11">
    <source>
        <dbReference type="ARBA" id="ARBA00022989"/>
    </source>
</evidence>
<dbReference type="CDD" id="cd00082">
    <property type="entry name" value="HisKA"/>
    <property type="match status" value="1"/>
</dbReference>
<comment type="caution">
    <text evidence="25">The sequence shown here is derived from an EMBL/GenBank/DDBJ whole genome shotgun (WGS) entry which is preliminary data.</text>
</comment>
<keyword evidence="5 17" id="KW-0597">Phosphoprotein</keyword>
<evidence type="ECO:0000256" key="2">
    <source>
        <dbReference type="ARBA" id="ARBA00004651"/>
    </source>
</evidence>
<dbReference type="InterPro" id="IPR011006">
    <property type="entry name" value="CheY-like_superfamily"/>
</dbReference>
<dbReference type="InParanoid" id="A0A0D2GAQ5"/>
<evidence type="ECO:0000256" key="17">
    <source>
        <dbReference type="PROSITE-ProRule" id="PRU00169"/>
    </source>
</evidence>
<dbReference type="InterPro" id="IPR008207">
    <property type="entry name" value="Sig_transdc_His_kin_Hpt_dom"/>
</dbReference>
<keyword evidence="11 20" id="KW-1133">Transmembrane helix</keyword>
<dbReference type="SUPFAM" id="SSF53850">
    <property type="entry name" value="Periplasmic binding protein-like II"/>
    <property type="match status" value="1"/>
</dbReference>
<keyword evidence="26" id="KW-1185">Reference proteome</keyword>
<evidence type="ECO:0000256" key="18">
    <source>
        <dbReference type="SAM" id="Coils"/>
    </source>
</evidence>
<dbReference type="InterPro" id="IPR013656">
    <property type="entry name" value="PAS_4"/>
</dbReference>
<feature type="compositionally biased region" description="Basic and acidic residues" evidence="19">
    <location>
        <begin position="240"/>
        <end position="251"/>
    </location>
</feature>
<keyword evidence="18" id="KW-0175">Coiled coil</keyword>
<dbReference type="Proteomes" id="UP000032233">
    <property type="component" value="Unassembled WGS sequence"/>
</dbReference>
<evidence type="ECO:0000256" key="5">
    <source>
        <dbReference type="ARBA" id="ARBA00022553"/>
    </source>
</evidence>
<feature type="modified residue" description="4-aspartylphosphate" evidence="17">
    <location>
        <position position="1060"/>
    </location>
</feature>
<reference evidence="25 26" key="1">
    <citation type="submission" date="2013-11" db="EMBL/GenBank/DDBJ databases">
        <title>Metagenomic analysis of a methanogenic consortium involved in long chain n-alkane degradation.</title>
        <authorList>
            <person name="Davidova I.A."/>
            <person name="Callaghan A.V."/>
            <person name="Wawrik B."/>
            <person name="Pruitt S."/>
            <person name="Marks C."/>
            <person name="Duncan K.E."/>
            <person name="Suflita J.M."/>
        </authorList>
    </citation>
    <scope>NUCLEOTIDE SEQUENCE [LARGE SCALE GENOMIC DNA]</scope>
    <source>
        <strain evidence="25 26">SPR</strain>
    </source>
</reference>
<keyword evidence="12" id="KW-0902">Two-component regulatory system</keyword>
<dbReference type="Pfam" id="PF02518">
    <property type="entry name" value="HATPase_c"/>
    <property type="match status" value="1"/>
</dbReference>
<evidence type="ECO:0000259" key="24">
    <source>
        <dbReference type="PROSITE" id="PS50894"/>
    </source>
</evidence>
<dbReference type="SUPFAM" id="SSF47384">
    <property type="entry name" value="Homodimeric domain of signal transducing histidine kinase"/>
    <property type="match status" value="1"/>
</dbReference>
<feature type="region of interest" description="Disordered" evidence="19">
    <location>
        <begin position="234"/>
        <end position="256"/>
    </location>
</feature>
<evidence type="ECO:0000256" key="13">
    <source>
        <dbReference type="ARBA" id="ARBA00023136"/>
    </source>
</evidence>
<dbReference type="PATRIC" id="fig|1429043.3.peg.4594"/>
<dbReference type="InterPro" id="IPR036097">
    <property type="entry name" value="HisK_dim/P_sf"/>
</dbReference>
<dbReference type="PROSITE" id="PS50110">
    <property type="entry name" value="RESPONSE_REGULATORY"/>
    <property type="match status" value="2"/>
</dbReference>
<evidence type="ECO:0000256" key="6">
    <source>
        <dbReference type="ARBA" id="ARBA00022679"/>
    </source>
</evidence>
<evidence type="ECO:0000256" key="14">
    <source>
        <dbReference type="ARBA" id="ARBA00064003"/>
    </source>
</evidence>
<evidence type="ECO:0000256" key="3">
    <source>
        <dbReference type="ARBA" id="ARBA00012438"/>
    </source>
</evidence>
<dbReference type="CDD" id="cd00130">
    <property type="entry name" value="PAS"/>
    <property type="match status" value="1"/>
</dbReference>
<evidence type="ECO:0000313" key="26">
    <source>
        <dbReference type="Proteomes" id="UP000032233"/>
    </source>
</evidence>
<dbReference type="PROSITE" id="PS50894">
    <property type="entry name" value="HPT"/>
    <property type="match status" value="1"/>
</dbReference>
<evidence type="ECO:0000256" key="19">
    <source>
        <dbReference type="SAM" id="MobiDB-lite"/>
    </source>
</evidence>
<organism evidence="25 26">
    <name type="scientific">Dethiosulfatarculus sandiegensis</name>
    <dbReference type="NCBI Taxonomy" id="1429043"/>
    <lineage>
        <taxon>Bacteria</taxon>
        <taxon>Pseudomonadati</taxon>
        <taxon>Thermodesulfobacteriota</taxon>
        <taxon>Desulfarculia</taxon>
        <taxon>Desulfarculales</taxon>
        <taxon>Desulfarculaceae</taxon>
        <taxon>Dethiosulfatarculus</taxon>
    </lineage>
</organism>
<accession>A0A0D2GAQ5</accession>
<feature type="transmembrane region" description="Helical" evidence="20">
    <location>
        <begin position="12"/>
        <end position="31"/>
    </location>
</feature>
<evidence type="ECO:0000256" key="1">
    <source>
        <dbReference type="ARBA" id="ARBA00000085"/>
    </source>
</evidence>
<dbReference type="Gene3D" id="3.40.50.2300">
    <property type="match status" value="2"/>
</dbReference>
<dbReference type="Pfam" id="PF00512">
    <property type="entry name" value="HisKA"/>
    <property type="match status" value="1"/>
</dbReference>
<keyword evidence="7 20" id="KW-0812">Transmembrane</keyword>
<evidence type="ECO:0000256" key="7">
    <source>
        <dbReference type="ARBA" id="ARBA00022692"/>
    </source>
</evidence>
<dbReference type="Gene3D" id="1.20.120.160">
    <property type="entry name" value="HPT domain"/>
    <property type="match status" value="1"/>
</dbReference>